<organism evidence="1 2">
    <name type="scientific">Salix purpurea</name>
    <name type="common">Purple osier willow</name>
    <dbReference type="NCBI Taxonomy" id="77065"/>
    <lineage>
        <taxon>Eukaryota</taxon>
        <taxon>Viridiplantae</taxon>
        <taxon>Streptophyta</taxon>
        <taxon>Embryophyta</taxon>
        <taxon>Tracheophyta</taxon>
        <taxon>Spermatophyta</taxon>
        <taxon>Magnoliopsida</taxon>
        <taxon>eudicotyledons</taxon>
        <taxon>Gunneridae</taxon>
        <taxon>Pentapetalae</taxon>
        <taxon>rosids</taxon>
        <taxon>fabids</taxon>
        <taxon>Malpighiales</taxon>
        <taxon>Salicaceae</taxon>
        <taxon>Saliceae</taxon>
        <taxon>Salix</taxon>
    </lineage>
</organism>
<dbReference type="EMBL" id="JAPFFK010000004">
    <property type="protein sequence ID" value="KAJ6766113.1"/>
    <property type="molecule type" value="Genomic_DNA"/>
</dbReference>
<reference evidence="1" key="1">
    <citation type="submission" date="2022-11" db="EMBL/GenBank/DDBJ databases">
        <authorList>
            <person name="Hyden B.L."/>
            <person name="Feng K."/>
            <person name="Yates T."/>
            <person name="Jawdy S."/>
            <person name="Smart L.B."/>
            <person name="Muchero W."/>
        </authorList>
    </citation>
    <scope>NUCLEOTIDE SEQUENCE</scope>
    <source>
        <tissue evidence="1">Shoot tip</tissue>
    </source>
</reference>
<reference evidence="1" key="2">
    <citation type="journal article" date="2023" name="Int. J. Mol. Sci.">
        <title>De Novo Assembly and Annotation of 11 Diverse Shrub Willow (Salix) Genomes Reveals Novel Gene Organization in Sex-Linked Regions.</title>
        <authorList>
            <person name="Hyden B."/>
            <person name="Feng K."/>
            <person name="Yates T.B."/>
            <person name="Jawdy S."/>
            <person name="Cereghino C."/>
            <person name="Smart L.B."/>
            <person name="Muchero W."/>
        </authorList>
    </citation>
    <scope>NUCLEOTIDE SEQUENCE</scope>
    <source>
        <tissue evidence="1">Shoot tip</tissue>
    </source>
</reference>
<comment type="caution">
    <text evidence="1">The sequence shown here is derived from an EMBL/GenBank/DDBJ whole genome shotgun (WGS) entry which is preliminary data.</text>
</comment>
<proteinExistence type="predicted"/>
<evidence type="ECO:0000313" key="1">
    <source>
        <dbReference type="EMBL" id="KAJ6766113.1"/>
    </source>
</evidence>
<protein>
    <submittedName>
        <fullName evidence="1">Uncharacterized protein</fullName>
    </submittedName>
</protein>
<accession>A0A9Q0WG54</accession>
<name>A0A9Q0WG54_SALPP</name>
<sequence>MEIMQPRRLQIFC</sequence>
<keyword evidence="2" id="KW-1185">Reference proteome</keyword>
<evidence type="ECO:0000313" key="2">
    <source>
        <dbReference type="Proteomes" id="UP001151532"/>
    </source>
</evidence>
<gene>
    <name evidence="1" type="ORF">OIU79_022143</name>
</gene>
<dbReference type="Proteomes" id="UP001151532">
    <property type="component" value="Chromosome 4"/>
</dbReference>